<evidence type="ECO:0000313" key="1">
    <source>
        <dbReference type="EMBL" id="ADZ84473.1"/>
    </source>
</evidence>
<dbReference type="KEGG" id="cle:Clole_2774"/>
<organism evidence="1 2">
    <name type="scientific">Cellulosilyticum lentocellum (strain ATCC 49066 / DSM 5427 / NCIMB 11756 / RHM5)</name>
    <name type="common">Clostridium lentocellum</name>
    <dbReference type="NCBI Taxonomy" id="642492"/>
    <lineage>
        <taxon>Bacteria</taxon>
        <taxon>Bacillati</taxon>
        <taxon>Bacillota</taxon>
        <taxon>Clostridia</taxon>
        <taxon>Lachnospirales</taxon>
        <taxon>Cellulosilyticaceae</taxon>
        <taxon>Cellulosilyticum</taxon>
    </lineage>
</organism>
<evidence type="ECO:0000313" key="2">
    <source>
        <dbReference type="Proteomes" id="UP000008467"/>
    </source>
</evidence>
<sequence length="57" mass="6528">MAGKIKEIKSAHASERFADLPKKIKQELLGHHNDDVEIQYQVVGSTHYALIIIREKE</sequence>
<dbReference type="AlphaFoldDB" id="F2JK58"/>
<protein>
    <submittedName>
        <fullName evidence="1">Uncharacterized protein</fullName>
    </submittedName>
</protein>
<dbReference type="RefSeq" id="WP_013657764.1">
    <property type="nucleotide sequence ID" value="NC_015275.1"/>
</dbReference>
<reference evidence="1 2" key="1">
    <citation type="journal article" date="2011" name="J. Bacteriol.">
        <title>Complete genome sequence of the cellulose-degrading bacterium Cellulosilyticum lentocellum.</title>
        <authorList>
            <consortium name="US DOE Joint Genome Institute"/>
            <person name="Miller D.A."/>
            <person name="Suen G."/>
            <person name="Bruce D."/>
            <person name="Copeland A."/>
            <person name="Cheng J.F."/>
            <person name="Detter C."/>
            <person name="Goodwin L.A."/>
            <person name="Han C.S."/>
            <person name="Hauser L.J."/>
            <person name="Land M.L."/>
            <person name="Lapidus A."/>
            <person name="Lucas S."/>
            <person name="Meincke L."/>
            <person name="Pitluck S."/>
            <person name="Tapia R."/>
            <person name="Teshima H."/>
            <person name="Woyke T."/>
            <person name="Fox B.G."/>
            <person name="Angert E.R."/>
            <person name="Currie C.R."/>
        </authorList>
    </citation>
    <scope>NUCLEOTIDE SEQUENCE [LARGE SCALE GENOMIC DNA]</scope>
    <source>
        <strain evidence="2">ATCC 49066 / DSM 5427 / NCIMB 11756 / RHM5</strain>
    </source>
</reference>
<dbReference type="EMBL" id="CP002582">
    <property type="protein sequence ID" value="ADZ84473.1"/>
    <property type="molecule type" value="Genomic_DNA"/>
</dbReference>
<accession>F2JK58</accession>
<dbReference type="STRING" id="642492.Clole_2774"/>
<dbReference type="Proteomes" id="UP000008467">
    <property type="component" value="Chromosome"/>
</dbReference>
<gene>
    <name evidence="1" type="ordered locus">Clole_2774</name>
</gene>
<name>F2JK58_CELLD</name>
<proteinExistence type="predicted"/>
<keyword evidence="2" id="KW-1185">Reference proteome</keyword>
<dbReference type="HOGENOM" id="CLU_2988221_0_0_9"/>